<dbReference type="NCBIfam" id="NF011942">
    <property type="entry name" value="PRK15413.1"/>
    <property type="match status" value="1"/>
</dbReference>
<keyword evidence="7" id="KW-0574">Periplasm</keyword>
<feature type="signal peptide" evidence="8">
    <location>
        <begin position="1"/>
        <end position="25"/>
    </location>
</feature>
<dbReference type="GO" id="GO:0042938">
    <property type="term" value="P:dipeptide transport"/>
    <property type="evidence" value="ECO:0007669"/>
    <property type="project" value="TreeGrafter"/>
</dbReference>
<sequence>MNQYTRKLLLTAGLLGTVVALPAWAAKDVTIAVASNFTTLDPYDANDTLSQAVAKSFYQGLFGFDKEMKLENVLAESYQASPDGLIYTIKLKSGVKFQDGTPFNAAAVKANLDRASNPDNHLKRYNLFKTIASTEAVDDSTVKITLKQPFSAFINTLASPAAAMISPDALKKYGKDIGFHPVGTGPYEFVTWNQTDFVKVKKFAGYWKPGYPKLDSITWRPVVDNNTRSAMLQTGEANFAFPIPFEQAKLLEKNSKLDLVTSPSIMQRYISFNVTQKPFDNPKVREAINYAINRQALAKVAFAGYATPATGIVPPSIQYSQSYPAPEYNPAKARELLKEAGYPNGFTTALWSSHNHSTAQKVLQFTQQQLAQVGIKVELTAMDAGQRAAQVEDKGQKESGVRMFYTGWSASTGEANWALTPLFATQSWPPTIFNTAFYSNPQVDKDLADALNTTDSEKKAALYKDAQDRIWKDQPWAPLVVEKLVSANTKNLTGFYVMPDTSFSFDEADLK</sequence>
<keyword evidence="6 8" id="KW-0732">Signal</keyword>
<evidence type="ECO:0000256" key="8">
    <source>
        <dbReference type="SAM" id="SignalP"/>
    </source>
</evidence>
<organism evidence="10 11">
    <name type="scientific">Erwinia sorbitola</name>
    <dbReference type="NCBI Taxonomy" id="2681984"/>
    <lineage>
        <taxon>Bacteria</taxon>
        <taxon>Pseudomonadati</taxon>
        <taxon>Pseudomonadota</taxon>
        <taxon>Gammaproteobacteria</taxon>
        <taxon>Enterobacterales</taxon>
        <taxon>Erwiniaceae</taxon>
        <taxon>Erwinia</taxon>
    </lineage>
</organism>
<reference evidence="10 11" key="1">
    <citation type="submission" date="2019-12" db="EMBL/GenBank/DDBJ databases">
        <title>Erwinia sp. nov., isolated from droppings of birds in the Qinghai-Tiebt plateau of China.</title>
        <authorList>
            <person name="Ge Y."/>
        </authorList>
    </citation>
    <scope>NUCLEOTIDE SEQUENCE [LARGE SCALE GENOMIC DNA]</scope>
    <source>
        <strain evidence="10 11">J780</strain>
    </source>
</reference>
<dbReference type="Gene3D" id="3.10.105.10">
    <property type="entry name" value="Dipeptide-binding Protein, Domain 3"/>
    <property type="match status" value="1"/>
</dbReference>
<evidence type="ECO:0000256" key="2">
    <source>
        <dbReference type="ARBA" id="ARBA00004418"/>
    </source>
</evidence>
<dbReference type="InterPro" id="IPR030678">
    <property type="entry name" value="Peptide/Ni-bd"/>
</dbReference>
<dbReference type="FunFam" id="3.10.105.10:FF:000003">
    <property type="entry name" value="Glutathione ABC transporter substrate-binding protein GsiB"/>
    <property type="match status" value="1"/>
</dbReference>
<gene>
    <name evidence="10" type="primary">gsiB</name>
    <name evidence="10" type="ORF">GN242_13900</name>
</gene>
<dbReference type="GO" id="GO:0030288">
    <property type="term" value="C:outer membrane-bounded periplasmic space"/>
    <property type="evidence" value="ECO:0007669"/>
    <property type="project" value="TreeGrafter"/>
</dbReference>
<evidence type="ECO:0000256" key="6">
    <source>
        <dbReference type="ARBA" id="ARBA00022729"/>
    </source>
</evidence>
<evidence type="ECO:0000256" key="7">
    <source>
        <dbReference type="ARBA" id="ARBA00022764"/>
    </source>
</evidence>
<dbReference type="Gene3D" id="3.90.76.10">
    <property type="entry name" value="Dipeptide-binding Protein, Domain 1"/>
    <property type="match status" value="1"/>
</dbReference>
<evidence type="ECO:0000313" key="11">
    <source>
        <dbReference type="Proteomes" id="UP000424752"/>
    </source>
</evidence>
<dbReference type="InterPro" id="IPR039424">
    <property type="entry name" value="SBP_5"/>
</dbReference>
<comment type="function">
    <text evidence="1">Part of the ABC transporter complex GsiABCD involved in glutathione import. Binds glutathione.</text>
</comment>
<dbReference type="KEGG" id="erwi:GN242_13900"/>
<dbReference type="PANTHER" id="PTHR30290:SF32">
    <property type="entry name" value="GLUTATHIONE-BINDING PROTEIN GSIB"/>
    <property type="match status" value="1"/>
</dbReference>
<dbReference type="SUPFAM" id="SSF53850">
    <property type="entry name" value="Periplasmic binding protein-like II"/>
    <property type="match status" value="1"/>
</dbReference>
<proteinExistence type="inferred from homology"/>
<evidence type="ECO:0000256" key="1">
    <source>
        <dbReference type="ARBA" id="ARBA00003489"/>
    </source>
</evidence>
<dbReference type="CDD" id="cd08499">
    <property type="entry name" value="PBP2_Ylib_like"/>
    <property type="match status" value="1"/>
</dbReference>
<dbReference type="Gene3D" id="3.40.190.10">
    <property type="entry name" value="Periplasmic binding protein-like II"/>
    <property type="match status" value="1"/>
</dbReference>
<evidence type="ECO:0000256" key="3">
    <source>
        <dbReference type="ARBA" id="ARBA00005695"/>
    </source>
</evidence>
<dbReference type="Pfam" id="PF00496">
    <property type="entry name" value="SBP_bac_5"/>
    <property type="match status" value="1"/>
</dbReference>
<name>A0A6I6ESB7_9GAMM</name>
<feature type="chain" id="PRO_5026359091" description="Glutathione-binding protein GsiB" evidence="8">
    <location>
        <begin position="26"/>
        <end position="511"/>
    </location>
</feature>
<keyword evidence="5" id="KW-0813">Transport</keyword>
<evidence type="ECO:0000313" key="10">
    <source>
        <dbReference type="EMBL" id="QGU89721.1"/>
    </source>
</evidence>
<comment type="similarity">
    <text evidence="3">Belongs to the bacterial solute-binding protein 5 family.</text>
</comment>
<dbReference type="EMBL" id="CP046509">
    <property type="protein sequence ID" value="QGU89721.1"/>
    <property type="molecule type" value="Genomic_DNA"/>
</dbReference>
<feature type="domain" description="Solute-binding protein family 5" evidence="9">
    <location>
        <begin position="70"/>
        <end position="427"/>
    </location>
</feature>
<dbReference type="InterPro" id="IPR000914">
    <property type="entry name" value="SBP_5_dom"/>
</dbReference>
<dbReference type="PIRSF" id="PIRSF002741">
    <property type="entry name" value="MppA"/>
    <property type="match status" value="1"/>
</dbReference>
<accession>A0A6I6ESB7</accession>
<dbReference type="Proteomes" id="UP000424752">
    <property type="component" value="Chromosome"/>
</dbReference>
<comment type="subcellular location">
    <subcellularLocation>
        <location evidence="2">Periplasm</location>
    </subcellularLocation>
</comment>
<evidence type="ECO:0000256" key="5">
    <source>
        <dbReference type="ARBA" id="ARBA00022448"/>
    </source>
</evidence>
<dbReference type="PANTHER" id="PTHR30290">
    <property type="entry name" value="PERIPLASMIC BINDING COMPONENT OF ABC TRANSPORTER"/>
    <property type="match status" value="1"/>
</dbReference>
<evidence type="ECO:0000259" key="9">
    <source>
        <dbReference type="Pfam" id="PF00496"/>
    </source>
</evidence>
<dbReference type="GO" id="GO:1904680">
    <property type="term" value="F:peptide transmembrane transporter activity"/>
    <property type="evidence" value="ECO:0007669"/>
    <property type="project" value="TreeGrafter"/>
</dbReference>
<dbReference type="AlphaFoldDB" id="A0A6I6ESB7"/>
<protein>
    <recommendedName>
        <fullName evidence="4">Glutathione-binding protein GsiB</fullName>
    </recommendedName>
</protein>
<dbReference type="FunFam" id="3.40.190.10:FF:000094">
    <property type="entry name" value="Glutathione ABC transporter substrate-binding protein GsiB"/>
    <property type="match status" value="1"/>
</dbReference>
<evidence type="ECO:0000256" key="4">
    <source>
        <dbReference type="ARBA" id="ARBA00017393"/>
    </source>
</evidence>
<dbReference type="GO" id="GO:0043190">
    <property type="term" value="C:ATP-binding cassette (ABC) transporter complex"/>
    <property type="evidence" value="ECO:0007669"/>
    <property type="project" value="InterPro"/>
</dbReference>